<dbReference type="AlphaFoldDB" id="A0AAU7YV86"/>
<protein>
    <submittedName>
        <fullName evidence="2">Uncharacterized protein</fullName>
    </submittedName>
</protein>
<organism evidence="2">
    <name type="scientific">Tunturiibacter gelidiferens</name>
    <dbReference type="NCBI Taxonomy" id="3069689"/>
    <lineage>
        <taxon>Bacteria</taxon>
        <taxon>Pseudomonadati</taxon>
        <taxon>Acidobacteriota</taxon>
        <taxon>Terriglobia</taxon>
        <taxon>Terriglobales</taxon>
        <taxon>Acidobacteriaceae</taxon>
        <taxon>Tunturiibacter</taxon>
    </lineage>
</organism>
<name>A0AAU7YV86_9BACT</name>
<dbReference type="EMBL" id="CP132938">
    <property type="protein sequence ID" value="XCB20499.1"/>
    <property type="molecule type" value="Genomic_DNA"/>
</dbReference>
<reference evidence="2" key="1">
    <citation type="submission" date="2023-08" db="EMBL/GenBank/DDBJ databases">
        <authorList>
            <person name="Messyasz A."/>
            <person name="Mannisto M.K."/>
            <person name="Kerkhof L.J."/>
            <person name="Haggblom M."/>
        </authorList>
    </citation>
    <scope>NUCLEOTIDE SEQUENCE</scope>
    <source>
        <strain evidence="2">M8UP39</strain>
    </source>
</reference>
<feature type="signal peptide" evidence="1">
    <location>
        <begin position="1"/>
        <end position="18"/>
    </location>
</feature>
<evidence type="ECO:0000313" key="2">
    <source>
        <dbReference type="EMBL" id="XCB20499.1"/>
    </source>
</evidence>
<feature type="chain" id="PRO_5043706154" evidence="1">
    <location>
        <begin position="19"/>
        <end position="125"/>
    </location>
</feature>
<keyword evidence="1" id="KW-0732">Signal</keyword>
<dbReference type="KEGG" id="tgi:RBB81_12910"/>
<proteinExistence type="predicted"/>
<reference evidence="2" key="2">
    <citation type="journal article" date="2024" name="Environ. Microbiol.">
        <title>Genome analysis and description of Tunturibacter gen. nov. expands the diversity of Terriglobia in tundra soils.</title>
        <authorList>
            <person name="Messyasz A."/>
            <person name="Mannisto M.K."/>
            <person name="Kerkhof L.J."/>
            <person name="Haggblom M.M."/>
        </authorList>
    </citation>
    <scope>NUCLEOTIDE SEQUENCE</scope>
    <source>
        <strain evidence="2">M8UP39</strain>
    </source>
</reference>
<gene>
    <name evidence="2" type="ORF">RBB81_12910</name>
</gene>
<evidence type="ECO:0000256" key="1">
    <source>
        <dbReference type="SAM" id="SignalP"/>
    </source>
</evidence>
<dbReference type="RefSeq" id="WP_353070918.1">
    <property type="nucleotide sequence ID" value="NZ_CP132938.1"/>
</dbReference>
<accession>A0AAU7YV86</accession>
<sequence>MNRLLAISALLFASSAFASPNLTRQWAIHSNIAGNESDQKCKLVVTDNKITGTCKAQDKDHQVTGTVDGNKVTWQYESDYSGAPITLIYTATLGDSGKIAGTVEVQPFGVTGDFTAIPAPKETDK</sequence>